<comment type="similarity">
    <text evidence="9">Belongs to the class-II pyridoxal-phosphate-dependent aminotransferase family. Histidinol-phosphate aminotransferase subfamily.</text>
</comment>
<proteinExistence type="inferred from homology"/>
<dbReference type="GO" id="GO:0000105">
    <property type="term" value="P:L-histidine biosynthetic process"/>
    <property type="evidence" value="ECO:0007669"/>
    <property type="project" value="UniProtKB-UniRule"/>
</dbReference>
<dbReference type="InterPro" id="IPR015421">
    <property type="entry name" value="PyrdxlP-dep_Trfase_major"/>
</dbReference>
<name>A0A562QRZ5_9BACI</name>
<dbReference type="Gene3D" id="3.40.640.10">
    <property type="entry name" value="Type I PLP-dependent aspartate aminotransferase-like (Major domain)"/>
    <property type="match status" value="1"/>
</dbReference>
<comment type="caution">
    <text evidence="11">The sequence shown here is derived from an EMBL/GenBank/DDBJ whole genome shotgun (WGS) entry which is preliminary data.</text>
</comment>
<accession>A0A562QRZ5</accession>
<keyword evidence="12" id="KW-1185">Reference proteome</keyword>
<feature type="modified residue" description="N6-(pyridoxal phosphate)lysine" evidence="9">
    <location>
        <position position="222"/>
    </location>
</feature>
<dbReference type="Pfam" id="PF00155">
    <property type="entry name" value="Aminotran_1_2"/>
    <property type="match status" value="1"/>
</dbReference>
<keyword evidence="5 9" id="KW-0808">Transferase</keyword>
<feature type="domain" description="Aminotransferase class I/classII large" evidence="10">
    <location>
        <begin position="29"/>
        <end position="353"/>
    </location>
</feature>
<dbReference type="SUPFAM" id="SSF53383">
    <property type="entry name" value="PLP-dependent transferases"/>
    <property type="match status" value="1"/>
</dbReference>
<dbReference type="HAMAP" id="MF_01023">
    <property type="entry name" value="HisC_aminotrans_2"/>
    <property type="match status" value="1"/>
</dbReference>
<dbReference type="InterPro" id="IPR005861">
    <property type="entry name" value="HisP_aminotrans"/>
</dbReference>
<evidence type="ECO:0000256" key="5">
    <source>
        <dbReference type="ARBA" id="ARBA00022679"/>
    </source>
</evidence>
<keyword evidence="4 9" id="KW-0032">Aminotransferase</keyword>
<dbReference type="UniPathway" id="UPA00031">
    <property type="reaction ID" value="UER00012"/>
</dbReference>
<dbReference type="EMBL" id="VLKZ01000002">
    <property type="protein sequence ID" value="TWI58866.1"/>
    <property type="molecule type" value="Genomic_DNA"/>
</dbReference>
<keyword evidence="6 9" id="KW-0663">Pyridoxal phosphate</keyword>
<dbReference type="CDD" id="cd00609">
    <property type="entry name" value="AAT_like"/>
    <property type="match status" value="1"/>
</dbReference>
<dbReference type="PROSITE" id="PS00599">
    <property type="entry name" value="AA_TRANSFER_CLASS_2"/>
    <property type="match status" value="1"/>
</dbReference>
<evidence type="ECO:0000256" key="8">
    <source>
        <dbReference type="ARBA" id="ARBA00047481"/>
    </source>
</evidence>
<dbReference type="InterPro" id="IPR001917">
    <property type="entry name" value="Aminotrans_II_pyridoxalP_BS"/>
</dbReference>
<dbReference type="Proteomes" id="UP000315711">
    <property type="component" value="Unassembled WGS sequence"/>
</dbReference>
<evidence type="ECO:0000313" key="12">
    <source>
        <dbReference type="Proteomes" id="UP000315711"/>
    </source>
</evidence>
<dbReference type="InterPro" id="IPR050106">
    <property type="entry name" value="HistidinolP_aminotransfase"/>
</dbReference>
<comment type="pathway">
    <text evidence="2 9">Amino-acid biosynthesis; L-histidine biosynthesis; L-histidine from 5-phospho-alpha-D-ribose 1-diphosphate: step 7/9.</text>
</comment>
<dbReference type="Gene3D" id="3.90.1150.10">
    <property type="entry name" value="Aspartate Aminotransferase, domain 1"/>
    <property type="match status" value="1"/>
</dbReference>
<evidence type="ECO:0000313" key="11">
    <source>
        <dbReference type="EMBL" id="TWI58866.1"/>
    </source>
</evidence>
<evidence type="ECO:0000256" key="6">
    <source>
        <dbReference type="ARBA" id="ARBA00022898"/>
    </source>
</evidence>
<comment type="catalytic activity">
    <reaction evidence="8 9">
        <text>L-histidinol phosphate + 2-oxoglutarate = 3-(imidazol-4-yl)-2-oxopropyl phosphate + L-glutamate</text>
        <dbReference type="Rhea" id="RHEA:23744"/>
        <dbReference type="ChEBI" id="CHEBI:16810"/>
        <dbReference type="ChEBI" id="CHEBI:29985"/>
        <dbReference type="ChEBI" id="CHEBI:57766"/>
        <dbReference type="ChEBI" id="CHEBI:57980"/>
        <dbReference type="EC" id="2.6.1.9"/>
    </reaction>
</comment>
<evidence type="ECO:0000256" key="9">
    <source>
        <dbReference type="HAMAP-Rule" id="MF_01023"/>
    </source>
</evidence>
<keyword evidence="7 9" id="KW-0368">Histidine biosynthesis</keyword>
<dbReference type="PANTHER" id="PTHR43643">
    <property type="entry name" value="HISTIDINOL-PHOSPHATE AMINOTRANSFERASE 2"/>
    <property type="match status" value="1"/>
</dbReference>
<sequence length="367" mass="40577">MQAKPQLHGLPSYKPGKPIEEVKKEFGLTKVIKLASNENPFGSSPKVAEAIRQMAENTAVYPDGYAALLREKVANKIGVNENQLVFGNGSDEIIQFLCRAFLSPNTNTVTAHPTFSQYKLNATIEGAEVREISGPDGMHDLDAMLAAIDEQTRIVWVCNPNNPSGTYVNKEAFERFLAQVPSHVLVVSDEAYIEYVTAEDYPETLPLLEKYNNLMILRTFSKAYGLAALRVGYGVANPALISILDPVRPPFNNTTFAHVAAAAALEDDAFIAECVEKNTAGLTQYVTFCEKHQLRYYPTQANFILIDFGRSGDEVFDFLLKKGFIIRSGEALGFPTCARITVGSKEQNEEILTILEEMLASKPVEQR</sequence>
<protein>
    <recommendedName>
        <fullName evidence="9">Histidinol-phosphate aminotransferase</fullName>
        <ecNumber evidence="9">2.6.1.9</ecNumber>
    </recommendedName>
    <alternativeName>
        <fullName evidence="9">Imidazole acetol-phosphate transaminase</fullName>
    </alternativeName>
</protein>
<evidence type="ECO:0000256" key="1">
    <source>
        <dbReference type="ARBA" id="ARBA00001933"/>
    </source>
</evidence>
<dbReference type="RefSeq" id="WP_144448974.1">
    <property type="nucleotide sequence ID" value="NZ_VLKZ01000002.1"/>
</dbReference>
<dbReference type="OrthoDB" id="9813612at2"/>
<keyword evidence="9" id="KW-0028">Amino-acid biosynthesis</keyword>
<organism evidence="11 12">
    <name type="scientific">Halalkalibacter nanhaiisediminis</name>
    <dbReference type="NCBI Taxonomy" id="688079"/>
    <lineage>
        <taxon>Bacteria</taxon>
        <taxon>Bacillati</taxon>
        <taxon>Bacillota</taxon>
        <taxon>Bacilli</taxon>
        <taxon>Bacillales</taxon>
        <taxon>Bacillaceae</taxon>
        <taxon>Halalkalibacter</taxon>
    </lineage>
</organism>
<evidence type="ECO:0000256" key="3">
    <source>
        <dbReference type="ARBA" id="ARBA00011738"/>
    </source>
</evidence>
<dbReference type="GO" id="GO:0004400">
    <property type="term" value="F:histidinol-phosphate transaminase activity"/>
    <property type="evidence" value="ECO:0007669"/>
    <property type="project" value="UniProtKB-UniRule"/>
</dbReference>
<dbReference type="InterPro" id="IPR015422">
    <property type="entry name" value="PyrdxlP-dep_Trfase_small"/>
</dbReference>
<dbReference type="GO" id="GO:0030170">
    <property type="term" value="F:pyridoxal phosphate binding"/>
    <property type="evidence" value="ECO:0007669"/>
    <property type="project" value="InterPro"/>
</dbReference>
<dbReference type="PANTHER" id="PTHR43643:SF3">
    <property type="entry name" value="HISTIDINOL-PHOSPHATE AMINOTRANSFERASE"/>
    <property type="match status" value="1"/>
</dbReference>
<evidence type="ECO:0000256" key="4">
    <source>
        <dbReference type="ARBA" id="ARBA00022576"/>
    </source>
</evidence>
<comment type="cofactor">
    <cofactor evidence="1 9">
        <name>pyridoxal 5'-phosphate</name>
        <dbReference type="ChEBI" id="CHEBI:597326"/>
    </cofactor>
</comment>
<evidence type="ECO:0000256" key="2">
    <source>
        <dbReference type="ARBA" id="ARBA00005011"/>
    </source>
</evidence>
<dbReference type="InterPro" id="IPR004839">
    <property type="entry name" value="Aminotransferase_I/II_large"/>
</dbReference>
<evidence type="ECO:0000259" key="10">
    <source>
        <dbReference type="Pfam" id="PF00155"/>
    </source>
</evidence>
<reference evidence="11 12" key="1">
    <citation type="journal article" date="2015" name="Stand. Genomic Sci.">
        <title>Genomic Encyclopedia of Bacterial and Archaeal Type Strains, Phase III: the genomes of soil and plant-associated and newly described type strains.</title>
        <authorList>
            <person name="Whitman W.B."/>
            <person name="Woyke T."/>
            <person name="Klenk H.P."/>
            <person name="Zhou Y."/>
            <person name="Lilburn T.G."/>
            <person name="Beck B.J."/>
            <person name="De Vos P."/>
            <person name="Vandamme P."/>
            <person name="Eisen J.A."/>
            <person name="Garrity G."/>
            <person name="Hugenholtz P."/>
            <person name="Kyrpides N.C."/>
        </authorList>
    </citation>
    <scope>NUCLEOTIDE SEQUENCE [LARGE SCALE GENOMIC DNA]</scope>
    <source>
        <strain evidence="11 12">CGMCC 1.10116</strain>
    </source>
</reference>
<evidence type="ECO:0000256" key="7">
    <source>
        <dbReference type="ARBA" id="ARBA00023102"/>
    </source>
</evidence>
<dbReference type="NCBIfam" id="TIGR01141">
    <property type="entry name" value="hisC"/>
    <property type="match status" value="1"/>
</dbReference>
<dbReference type="InterPro" id="IPR015424">
    <property type="entry name" value="PyrdxlP-dep_Trfase"/>
</dbReference>
<dbReference type="AlphaFoldDB" id="A0A562QRZ5"/>
<dbReference type="EC" id="2.6.1.9" evidence="9"/>
<gene>
    <name evidence="9" type="primary">hisC</name>
    <name evidence="11" type="ORF">IQ10_00574</name>
</gene>
<comment type="subunit">
    <text evidence="3 9">Homodimer.</text>
</comment>